<organism evidence="1 2">
    <name type="scientific">Planomicrobium okeanokoites</name>
    <name type="common">Planococcus okeanokoites</name>
    <name type="synonym">Flavobacterium okeanokoites</name>
    <dbReference type="NCBI Taxonomy" id="244"/>
    <lineage>
        <taxon>Bacteria</taxon>
        <taxon>Bacillati</taxon>
        <taxon>Bacillota</taxon>
        <taxon>Bacilli</taxon>
        <taxon>Bacillales</taxon>
        <taxon>Caryophanaceae</taxon>
        <taxon>Planomicrobium</taxon>
    </lineage>
</organism>
<evidence type="ECO:0000313" key="1">
    <source>
        <dbReference type="EMBL" id="MFC3212715.1"/>
    </source>
</evidence>
<dbReference type="RefSeq" id="WP_117312560.1">
    <property type="nucleotide sequence ID" value="NZ_JBHRUJ010000030.1"/>
</dbReference>
<accession>A0ABV7KTF2</accession>
<sequence length="171" mass="18793">MKKILFIIIGIILVIAIVQGVIQGVSQAGNTPTETTEPEQTPKEKVESALNNNVTVDSLSLSGQFDSEPYSAEISFLAKENLSSNMTVEGMKDDIKNALYTLKESGYTFDSISINVDYPLTDQYGNSENETVIKATYAGETLDKLGDDKHALKNDNLATIADEWWEHDAIK</sequence>
<dbReference type="EMBL" id="JBHRUJ010000030">
    <property type="protein sequence ID" value="MFC3212715.1"/>
    <property type="molecule type" value="Genomic_DNA"/>
</dbReference>
<keyword evidence="2" id="KW-1185">Reference proteome</keyword>
<reference evidence="2" key="1">
    <citation type="journal article" date="2019" name="Int. J. Syst. Evol. Microbiol.">
        <title>The Global Catalogue of Microorganisms (GCM) 10K type strain sequencing project: providing services to taxonomists for standard genome sequencing and annotation.</title>
        <authorList>
            <consortium name="The Broad Institute Genomics Platform"/>
            <consortium name="The Broad Institute Genome Sequencing Center for Infectious Disease"/>
            <person name="Wu L."/>
            <person name="Ma J."/>
        </authorList>
    </citation>
    <scope>NUCLEOTIDE SEQUENCE [LARGE SCALE GENOMIC DNA]</scope>
    <source>
        <strain evidence="2">CCM 320</strain>
    </source>
</reference>
<comment type="caution">
    <text evidence="1">The sequence shown here is derived from an EMBL/GenBank/DDBJ whole genome shotgun (WGS) entry which is preliminary data.</text>
</comment>
<gene>
    <name evidence="1" type="ORF">ACFOEJ_16730</name>
</gene>
<name>A0ABV7KTF2_PLAOK</name>
<dbReference type="Proteomes" id="UP001595625">
    <property type="component" value="Unassembled WGS sequence"/>
</dbReference>
<proteinExistence type="predicted"/>
<evidence type="ECO:0000313" key="2">
    <source>
        <dbReference type="Proteomes" id="UP001595625"/>
    </source>
</evidence>
<protein>
    <submittedName>
        <fullName evidence="1">Uncharacterized protein</fullName>
    </submittedName>
</protein>